<evidence type="ECO:0008006" key="4">
    <source>
        <dbReference type="Google" id="ProtNLM"/>
    </source>
</evidence>
<feature type="region of interest" description="Disordered" evidence="1">
    <location>
        <begin position="346"/>
        <end position="368"/>
    </location>
</feature>
<sequence>MNLKDLLPKKFTARAKKSQAEYFFALNITPNVITAALWGVLDQKLDIVRSAQIEYTTEEDLVESANRVIDEALADFEIEPTKVLFGVPDSWLHEDNLKDEYMKTLKEITKGVDLSPLAYVSSSFALAHLQQKQNGVPLTSILVDLASLLSVTVVKAGKIVGTKTVQLSSEVAMDVEKALLTFTDIEVLPSKILVFSSYLPTDKLEAYKDEMQSFGWMNNLPFLHMPKLEVLPQTVEIEALCLSGASELDPTLNYHPSEFEHIILPTIKAKSGSPSLPMPAKIDSSDNLTSSNKGLAEMGFVAGDVKELDDENEEVETDQSMVTPETAENLQAEEMFDHEDDYPTAPVSVGRRQSGGLPRPPFSSASRNSAPNILEKIISLPTMLLGIFHRDESSGQARGMGRSGIGSGLILNKFFLIGIFVLGAAASSYILLPKAKITIFIDQKVLENQAEVVADPSITQVDEAGKKIPGKIVETDESGSDTGQATGKKKIGSPAKGKVALINQTTSPKTFPSGTILTASNGISYKTDSAVTATSSATIPFQGTTFGKAYTTATAMEIGPEGNLAALKGLTVKGESASNYTAQVAEDLTGGTSQDVTVVTADDQKKLLATVTSTLRKKAQDDLQGKLTGDMKILQEALAETIGKTVYSKGVNDQASDFTLNLSVHYKGTAYSENDLKLIVSKLVQTTVPDGYELNLNDTETQSDVLKLEKDNKLVFSAKFKAKLMPKMDLEKLKQELRGKTPAEVAELVRRNNDTVIGSEVKTSLILPNPLLRTPLLTKNISIEVIAK</sequence>
<evidence type="ECO:0000313" key="2">
    <source>
        <dbReference type="EMBL" id="OGE39977.1"/>
    </source>
</evidence>
<comment type="caution">
    <text evidence="2">The sequence shown here is derived from an EMBL/GenBank/DDBJ whole genome shotgun (WGS) entry which is preliminary data.</text>
</comment>
<evidence type="ECO:0000313" key="3">
    <source>
        <dbReference type="Proteomes" id="UP000177328"/>
    </source>
</evidence>
<organism evidence="2 3">
    <name type="scientific">Candidatus Daviesbacteria bacterium RIFCSPHIGHO2_02_FULL_43_12</name>
    <dbReference type="NCBI Taxonomy" id="1797776"/>
    <lineage>
        <taxon>Bacteria</taxon>
        <taxon>Candidatus Daviesiibacteriota</taxon>
    </lineage>
</organism>
<feature type="region of interest" description="Disordered" evidence="1">
    <location>
        <begin position="473"/>
        <end position="492"/>
    </location>
</feature>
<name>A0A1F5KGC2_9BACT</name>
<evidence type="ECO:0000256" key="1">
    <source>
        <dbReference type="SAM" id="MobiDB-lite"/>
    </source>
</evidence>
<accession>A0A1F5KGC2</accession>
<proteinExistence type="predicted"/>
<gene>
    <name evidence="2" type="ORF">A3D25_04200</name>
</gene>
<dbReference type="EMBL" id="MFDD01000014">
    <property type="protein sequence ID" value="OGE39977.1"/>
    <property type="molecule type" value="Genomic_DNA"/>
</dbReference>
<protein>
    <recommendedName>
        <fullName evidence="4">Baseplate protein J-like domain-containing protein</fullName>
    </recommendedName>
</protein>
<dbReference type="Proteomes" id="UP000177328">
    <property type="component" value="Unassembled WGS sequence"/>
</dbReference>
<dbReference type="AlphaFoldDB" id="A0A1F5KGC2"/>
<reference evidence="2 3" key="1">
    <citation type="journal article" date="2016" name="Nat. Commun.">
        <title>Thousands of microbial genomes shed light on interconnected biogeochemical processes in an aquifer system.</title>
        <authorList>
            <person name="Anantharaman K."/>
            <person name="Brown C.T."/>
            <person name="Hug L.A."/>
            <person name="Sharon I."/>
            <person name="Castelle C.J."/>
            <person name="Probst A.J."/>
            <person name="Thomas B.C."/>
            <person name="Singh A."/>
            <person name="Wilkins M.J."/>
            <person name="Karaoz U."/>
            <person name="Brodie E.L."/>
            <person name="Williams K.H."/>
            <person name="Hubbard S.S."/>
            <person name="Banfield J.F."/>
        </authorList>
    </citation>
    <scope>NUCLEOTIDE SEQUENCE [LARGE SCALE GENOMIC DNA]</scope>
</reference>